<evidence type="ECO:0000313" key="2">
    <source>
        <dbReference type="Proteomes" id="UP000585437"/>
    </source>
</evidence>
<dbReference type="EMBL" id="JACHBU010000006">
    <property type="protein sequence ID" value="MBB6510044.1"/>
    <property type="molecule type" value="Genomic_DNA"/>
</dbReference>
<reference evidence="1 2" key="1">
    <citation type="submission" date="2020-08" db="EMBL/GenBank/DDBJ databases">
        <title>The Agave Microbiome: Exploring the role of microbial communities in plant adaptations to desert environments.</title>
        <authorList>
            <person name="Partida-Martinez L.P."/>
        </authorList>
    </citation>
    <scope>NUCLEOTIDE SEQUENCE [LARGE SCALE GENOMIC DNA]</scope>
    <source>
        <strain evidence="1 2">AS3.12</strain>
    </source>
</reference>
<dbReference type="AlphaFoldDB" id="A0A7X0JLY7"/>
<comment type="caution">
    <text evidence="1">The sequence shown here is derived from an EMBL/GenBank/DDBJ whole genome shotgun (WGS) entry which is preliminary data.</text>
</comment>
<evidence type="ECO:0000313" key="1">
    <source>
        <dbReference type="EMBL" id="MBB6510044.1"/>
    </source>
</evidence>
<name>A0A7X0JLY7_9HYPH</name>
<organism evidence="1 2">
    <name type="scientific">Rhizobium soli</name>
    <dbReference type="NCBI Taxonomy" id="424798"/>
    <lineage>
        <taxon>Bacteria</taxon>
        <taxon>Pseudomonadati</taxon>
        <taxon>Pseudomonadota</taxon>
        <taxon>Alphaproteobacteria</taxon>
        <taxon>Hyphomicrobiales</taxon>
        <taxon>Rhizobiaceae</taxon>
        <taxon>Rhizobium/Agrobacterium group</taxon>
        <taxon>Rhizobium</taxon>
    </lineage>
</organism>
<protein>
    <submittedName>
        <fullName evidence="1">Uncharacterized protein</fullName>
    </submittedName>
</protein>
<proteinExistence type="predicted"/>
<dbReference type="Proteomes" id="UP000585437">
    <property type="component" value="Unassembled WGS sequence"/>
</dbReference>
<sequence>MIGARCLGAAEMDRKRGEGRAIGNVDRWLDGQLFDAHRGNLAAAPTARGESDHQDCSITDVAQALGVAGCQHLAKDIAGNSLVALSPTWSGRRPHSEPYC</sequence>
<keyword evidence="2" id="KW-1185">Reference proteome</keyword>
<gene>
    <name evidence="1" type="ORF">F4695_003428</name>
</gene>
<accession>A0A7X0JLY7</accession>